<dbReference type="CDD" id="cd16142">
    <property type="entry name" value="ARS_like"/>
    <property type="match status" value="1"/>
</dbReference>
<dbReference type="InterPro" id="IPR017850">
    <property type="entry name" value="Alkaline_phosphatase_core_sf"/>
</dbReference>
<comment type="similarity">
    <text evidence="2">Belongs to the sulfatase family.</text>
</comment>
<accession>A0A1M5G9P1</accession>
<dbReference type="PANTHER" id="PTHR42693">
    <property type="entry name" value="ARYLSULFATASE FAMILY MEMBER"/>
    <property type="match status" value="1"/>
</dbReference>
<keyword evidence="10" id="KW-1185">Reference proteome</keyword>
<dbReference type="Gene3D" id="3.30.1120.10">
    <property type="match status" value="1"/>
</dbReference>
<dbReference type="InterPro" id="IPR024607">
    <property type="entry name" value="Sulfatase_CS"/>
</dbReference>
<feature type="chain" id="PRO_5012770496" evidence="7">
    <location>
        <begin position="24"/>
        <end position="514"/>
    </location>
</feature>
<gene>
    <name evidence="9" type="ORF">SAMN05443663_101767</name>
</gene>
<dbReference type="PROSITE" id="PS00149">
    <property type="entry name" value="SULFATASE_2"/>
    <property type="match status" value="1"/>
</dbReference>
<dbReference type="Pfam" id="PF00884">
    <property type="entry name" value="Sulfatase"/>
    <property type="match status" value="1"/>
</dbReference>
<evidence type="ECO:0000256" key="3">
    <source>
        <dbReference type="ARBA" id="ARBA00022723"/>
    </source>
</evidence>
<dbReference type="GO" id="GO:0046872">
    <property type="term" value="F:metal ion binding"/>
    <property type="evidence" value="ECO:0007669"/>
    <property type="project" value="UniProtKB-KW"/>
</dbReference>
<dbReference type="AlphaFoldDB" id="A0A1M5G9P1"/>
<keyword evidence="5" id="KW-0378">Hydrolase</keyword>
<dbReference type="EMBL" id="FQWC01000001">
    <property type="protein sequence ID" value="SHG00465.1"/>
    <property type="molecule type" value="Genomic_DNA"/>
</dbReference>
<dbReference type="InterPro" id="IPR050738">
    <property type="entry name" value="Sulfatase"/>
</dbReference>
<evidence type="ECO:0000256" key="6">
    <source>
        <dbReference type="ARBA" id="ARBA00022837"/>
    </source>
</evidence>
<dbReference type="SUPFAM" id="SSF53649">
    <property type="entry name" value="Alkaline phosphatase-like"/>
    <property type="match status" value="1"/>
</dbReference>
<dbReference type="STRING" id="370979.SAMN05443663_101767"/>
<keyword evidence="6" id="KW-0106">Calcium</keyword>
<dbReference type="Gene3D" id="3.40.720.10">
    <property type="entry name" value="Alkaline Phosphatase, subunit A"/>
    <property type="match status" value="1"/>
</dbReference>
<feature type="domain" description="Sulfatase N-terminal" evidence="8">
    <location>
        <begin position="27"/>
        <end position="362"/>
    </location>
</feature>
<dbReference type="RefSeq" id="WP_084538577.1">
    <property type="nucleotide sequence ID" value="NZ_FQWC01000001.1"/>
</dbReference>
<dbReference type="PANTHER" id="PTHR42693:SF42">
    <property type="entry name" value="ARYLSULFATASE G"/>
    <property type="match status" value="1"/>
</dbReference>
<dbReference type="GO" id="GO:0004065">
    <property type="term" value="F:arylsulfatase activity"/>
    <property type="evidence" value="ECO:0007669"/>
    <property type="project" value="TreeGrafter"/>
</dbReference>
<keyword evidence="4 7" id="KW-0732">Signal</keyword>
<protein>
    <submittedName>
        <fullName evidence="9">Arylsulfatase</fullName>
    </submittedName>
</protein>
<evidence type="ECO:0000259" key="8">
    <source>
        <dbReference type="Pfam" id="PF00884"/>
    </source>
</evidence>
<comment type="cofactor">
    <cofactor evidence="1">
        <name>Ca(2+)</name>
        <dbReference type="ChEBI" id="CHEBI:29108"/>
    </cofactor>
</comment>
<dbReference type="InterPro" id="IPR000917">
    <property type="entry name" value="Sulfatase_N"/>
</dbReference>
<name>A0A1M5G9P1_9FLAO</name>
<sequence length="514" mass="56749">MKKFKFTLLFLGLFAIYAPDIQAQTKPNVIVIMTDDVGWGDLGCYGGGVMRGAPTPNLDRMAAEGTRFVNYYGQSSCTAGRASFITGRIPVRSALSAVLVPGDPNGLSKETPTIAEAMKKAGYSTLFIGKWHLGDKEENYPIAHGYDEMYHMLPYYAGVYAYDDKTLHPNFPSDDAEFLKVWNSINLGEFEGKAGQKAKVVKQKVGYADLATVDDEMRESAVKYIKEHAKDSKPFFATICFEKVHNPNNPSPRWKGKSPGGGNYLDALMEMDDNSGQIIQAVRDAGIEKNTLIVWTTDNGAWVDAWPDAGYTPFRGMKGSVYEGGFRCPALAWWPGHIKAGSVNTDMFSHMDWWPTIASIIGQPVPAHESKDNNGAPIIFDGLDLSASLLGTGPGIRQDFYFFAGQAFGAVRVKNFKFLFTAKDSWLGSDKPLKVVATYDLLWDPAEHYDMTFNGAAPDNGNSPGHFSGSDNGWAGMYMAPRVMKLFEEMKRVPNKKYIPFGEGLPKLIPEDYK</sequence>
<evidence type="ECO:0000256" key="1">
    <source>
        <dbReference type="ARBA" id="ARBA00001913"/>
    </source>
</evidence>
<organism evidence="9 10">
    <name type="scientific">Flavobacterium defluvii</name>
    <dbReference type="NCBI Taxonomy" id="370979"/>
    <lineage>
        <taxon>Bacteria</taxon>
        <taxon>Pseudomonadati</taxon>
        <taxon>Bacteroidota</taxon>
        <taxon>Flavobacteriia</taxon>
        <taxon>Flavobacteriales</taxon>
        <taxon>Flavobacteriaceae</taxon>
        <taxon>Flavobacterium</taxon>
    </lineage>
</organism>
<evidence type="ECO:0000313" key="9">
    <source>
        <dbReference type="EMBL" id="SHG00465.1"/>
    </source>
</evidence>
<feature type="signal peptide" evidence="7">
    <location>
        <begin position="1"/>
        <end position="23"/>
    </location>
</feature>
<reference evidence="10" key="1">
    <citation type="submission" date="2016-11" db="EMBL/GenBank/DDBJ databases">
        <authorList>
            <person name="Varghese N."/>
            <person name="Submissions S."/>
        </authorList>
    </citation>
    <scope>NUCLEOTIDE SEQUENCE [LARGE SCALE GENOMIC DNA]</scope>
    <source>
        <strain evidence="10">DSM 17963</strain>
    </source>
</reference>
<evidence type="ECO:0000313" key="10">
    <source>
        <dbReference type="Proteomes" id="UP000184071"/>
    </source>
</evidence>
<keyword evidence="3" id="KW-0479">Metal-binding</keyword>
<dbReference type="Proteomes" id="UP000184071">
    <property type="component" value="Unassembled WGS sequence"/>
</dbReference>
<evidence type="ECO:0000256" key="4">
    <source>
        <dbReference type="ARBA" id="ARBA00022729"/>
    </source>
</evidence>
<evidence type="ECO:0000256" key="5">
    <source>
        <dbReference type="ARBA" id="ARBA00022801"/>
    </source>
</evidence>
<evidence type="ECO:0000256" key="7">
    <source>
        <dbReference type="SAM" id="SignalP"/>
    </source>
</evidence>
<dbReference type="OrthoDB" id="9766107at2"/>
<evidence type="ECO:0000256" key="2">
    <source>
        <dbReference type="ARBA" id="ARBA00008779"/>
    </source>
</evidence>
<proteinExistence type="inferred from homology"/>